<evidence type="ECO:0000256" key="1">
    <source>
        <dbReference type="SAM" id="MobiDB-lite"/>
    </source>
</evidence>
<organism evidence="2 3">
    <name type="scientific">Rhizobium dioscoreae</name>
    <dbReference type="NCBI Taxonomy" id="2653122"/>
    <lineage>
        <taxon>Bacteria</taxon>
        <taxon>Pseudomonadati</taxon>
        <taxon>Pseudomonadota</taxon>
        <taxon>Alphaproteobacteria</taxon>
        <taxon>Hyphomicrobiales</taxon>
        <taxon>Rhizobiaceae</taxon>
        <taxon>Rhizobium/Agrobacterium group</taxon>
        <taxon>Rhizobium</taxon>
    </lineage>
</organism>
<evidence type="ECO:0000313" key="3">
    <source>
        <dbReference type="Proteomes" id="UP000390335"/>
    </source>
</evidence>
<dbReference type="EMBL" id="BLAJ01000004">
    <property type="protein sequence ID" value="GES50956.1"/>
    <property type="molecule type" value="Genomic_DNA"/>
</dbReference>
<comment type="caution">
    <text evidence="2">The sequence shown here is derived from an EMBL/GenBank/DDBJ whole genome shotgun (WGS) entry which is preliminary data.</text>
</comment>
<gene>
    <name evidence="2" type="ORF">RsS93_35700</name>
</gene>
<dbReference type="InterPro" id="IPR009642">
    <property type="entry name" value="DUF1236"/>
</dbReference>
<proteinExistence type="predicted"/>
<name>A0ABQ0Z5Z1_9HYPH</name>
<evidence type="ECO:0008006" key="4">
    <source>
        <dbReference type="Google" id="ProtNLM"/>
    </source>
</evidence>
<dbReference type="Gene3D" id="3.10.450.160">
    <property type="entry name" value="inner membrane protein cigr"/>
    <property type="match status" value="1"/>
</dbReference>
<dbReference type="Proteomes" id="UP000390335">
    <property type="component" value="Unassembled WGS sequence"/>
</dbReference>
<reference evidence="2 3" key="1">
    <citation type="journal article" date="2020" name="Genome Biol. Evol.">
        <title>Rhizobium dioscoreae sp. nov., a plant growth-promoting bacterium isolated from yam (Dioscorea species).</title>
        <authorList>
            <person name="Ouyabe M."/>
            <person name="Tanaka N."/>
            <person name="Shiwa Y."/>
            <person name="Fujita N."/>
            <person name="Kikuno H."/>
            <person name="Babil P."/>
            <person name="Shiwachi H."/>
        </authorList>
    </citation>
    <scope>NUCLEOTIDE SEQUENCE [LARGE SCALE GENOMIC DNA]</scope>
    <source>
        <strain evidence="2 3">S-93</strain>
    </source>
</reference>
<accession>A0ABQ0Z5Z1</accession>
<feature type="compositionally biased region" description="Polar residues" evidence="1">
    <location>
        <begin position="1"/>
        <end position="12"/>
    </location>
</feature>
<evidence type="ECO:0000313" key="2">
    <source>
        <dbReference type="EMBL" id="GES50956.1"/>
    </source>
</evidence>
<dbReference type="Pfam" id="PF06823">
    <property type="entry name" value="DUF1236"/>
    <property type="match status" value="1"/>
</dbReference>
<sequence>MKAPSGTKQNQQTDTTGGETGSKTTTKTNTQGGSQVQVSVEQQTQIRQVVKEVHVTPVRETDFSVSVGATIPRKIELEPLPPRIVQIVPQYKAYRFFVLADGRIVIVDPSTFTIVYIIDA</sequence>
<feature type="compositionally biased region" description="Low complexity" evidence="1">
    <location>
        <begin position="13"/>
        <end position="38"/>
    </location>
</feature>
<protein>
    <recommendedName>
        <fullName evidence="4">DUF1236 domain-containing protein</fullName>
    </recommendedName>
</protein>
<keyword evidence="3" id="KW-1185">Reference proteome</keyword>
<feature type="region of interest" description="Disordered" evidence="1">
    <location>
        <begin position="1"/>
        <end position="38"/>
    </location>
</feature>